<dbReference type="SUPFAM" id="SSF52980">
    <property type="entry name" value="Restriction endonuclease-like"/>
    <property type="match status" value="1"/>
</dbReference>
<keyword evidence="1" id="KW-0540">Nuclease</keyword>
<sequence length="250" mass="28402">MLGIFRKTSPSARWPIAASSADQLEGLLHEHDHLLPLPKEPAALANILEVSIVDYLLTRLDATEGAEHTRGTERGYPDLEISGPAFGGSYHAVDVKVARRGDTNKSKTQSRITLYTGNTYFKWPDLHWPGTMRTFNDYRSHLDIIIIYTLDSDSKARVQDMEIIVQQPWKIASKQRSSTTREYLGAVESIAALRDGRGEFSTPAEFYRFWRAYPFKISAQVQKQLARLVQKQQQEIEQLRGQTAQLPLED</sequence>
<dbReference type="GO" id="GO:0004519">
    <property type="term" value="F:endonuclease activity"/>
    <property type="evidence" value="ECO:0007669"/>
    <property type="project" value="UniProtKB-KW"/>
</dbReference>
<evidence type="ECO:0000256" key="3">
    <source>
        <dbReference type="ARBA" id="ARBA00022801"/>
    </source>
</evidence>
<evidence type="ECO:0000256" key="2">
    <source>
        <dbReference type="ARBA" id="ARBA00022759"/>
    </source>
</evidence>
<dbReference type="InterPro" id="IPR037057">
    <property type="entry name" value="DNA_rep_MutH/T2_RE_sf"/>
</dbReference>
<dbReference type="AlphaFoldDB" id="A0A0F0H835"/>
<dbReference type="InterPro" id="IPR015314">
    <property type="entry name" value="Restrct_endonuc_II_EcoRV"/>
</dbReference>
<dbReference type="EMBL" id="JYJG01000059">
    <property type="protein sequence ID" value="KJK50472.1"/>
    <property type="molecule type" value="Genomic_DNA"/>
</dbReference>
<keyword evidence="5" id="KW-1185">Reference proteome</keyword>
<dbReference type="Pfam" id="PF09233">
    <property type="entry name" value="Endonuc-EcoRV"/>
    <property type="match status" value="1"/>
</dbReference>
<evidence type="ECO:0000313" key="5">
    <source>
        <dbReference type="Proteomes" id="UP000033393"/>
    </source>
</evidence>
<dbReference type="Proteomes" id="UP000033393">
    <property type="component" value="Unassembled WGS sequence"/>
</dbReference>
<accession>A0A0F0H835</accession>
<evidence type="ECO:0000313" key="4">
    <source>
        <dbReference type="EMBL" id="KJK50472.1"/>
    </source>
</evidence>
<comment type="caution">
    <text evidence="4">The sequence shown here is derived from an EMBL/GenBank/DDBJ whole genome shotgun (WGS) entry which is preliminary data.</text>
</comment>
<evidence type="ECO:0000256" key="1">
    <source>
        <dbReference type="ARBA" id="ARBA00022722"/>
    </source>
</evidence>
<protein>
    <submittedName>
        <fullName evidence="4">Restriction endonuclease</fullName>
    </submittedName>
</protein>
<dbReference type="PATRIC" id="fig|68170.10.peg.913"/>
<name>A0A0F0H835_LENAE</name>
<dbReference type="GO" id="GO:0016787">
    <property type="term" value="F:hydrolase activity"/>
    <property type="evidence" value="ECO:0007669"/>
    <property type="project" value="UniProtKB-KW"/>
</dbReference>
<gene>
    <name evidence="4" type="ORF">UK23_10550</name>
</gene>
<dbReference type="Gene3D" id="3.40.600.10">
    <property type="entry name" value="DNA mismatch repair MutH/Restriction endonuclease, type II"/>
    <property type="match status" value="1"/>
</dbReference>
<keyword evidence="3" id="KW-0378">Hydrolase</keyword>
<organism evidence="4 5">
    <name type="scientific">Lentzea aerocolonigenes</name>
    <name type="common">Lechevalieria aerocolonigenes</name>
    <name type="synonym">Saccharothrix aerocolonigenes</name>
    <dbReference type="NCBI Taxonomy" id="68170"/>
    <lineage>
        <taxon>Bacteria</taxon>
        <taxon>Bacillati</taxon>
        <taxon>Actinomycetota</taxon>
        <taxon>Actinomycetes</taxon>
        <taxon>Pseudonocardiales</taxon>
        <taxon>Pseudonocardiaceae</taxon>
        <taxon>Lentzea</taxon>
    </lineage>
</organism>
<keyword evidence="2 4" id="KW-0255">Endonuclease</keyword>
<proteinExistence type="predicted"/>
<reference evidence="4 5" key="1">
    <citation type="submission" date="2015-02" db="EMBL/GenBank/DDBJ databases">
        <authorList>
            <person name="Ju K.-S."/>
            <person name="Doroghazi J.R."/>
            <person name="Metcalf W."/>
        </authorList>
    </citation>
    <scope>NUCLEOTIDE SEQUENCE [LARGE SCALE GENOMIC DNA]</scope>
    <source>
        <strain evidence="4 5">NRRL B-16140</strain>
    </source>
</reference>
<dbReference type="GO" id="GO:0003677">
    <property type="term" value="F:DNA binding"/>
    <property type="evidence" value="ECO:0007669"/>
    <property type="project" value="InterPro"/>
</dbReference>
<dbReference type="InterPro" id="IPR011335">
    <property type="entry name" value="Restrct_endonuc-II-like"/>
</dbReference>